<organism evidence="2 3">
    <name type="scientific">Neomoorella glycerini</name>
    <dbReference type="NCBI Taxonomy" id="55779"/>
    <lineage>
        <taxon>Bacteria</taxon>
        <taxon>Bacillati</taxon>
        <taxon>Bacillota</taxon>
        <taxon>Clostridia</taxon>
        <taxon>Neomoorellales</taxon>
        <taxon>Neomoorellaceae</taxon>
        <taxon>Neomoorella</taxon>
    </lineage>
</organism>
<evidence type="ECO:0000313" key="3">
    <source>
        <dbReference type="Proteomes" id="UP000425916"/>
    </source>
</evidence>
<keyword evidence="1" id="KW-0472">Membrane</keyword>
<dbReference type="AlphaFoldDB" id="A0A6I5ZWX7"/>
<reference evidence="2 3" key="1">
    <citation type="submission" date="2019-11" db="EMBL/GenBank/DDBJ databases">
        <title>Genome sequence of Moorella glycerini DSM11254.</title>
        <authorList>
            <person name="Poehlein A."/>
            <person name="Boeer T."/>
            <person name="Daniel R."/>
        </authorList>
    </citation>
    <scope>NUCLEOTIDE SEQUENCE [LARGE SCALE GENOMIC DNA]</scope>
    <source>
        <strain evidence="2 3">DSM 11254</strain>
        <plasmid evidence="2 3">pMGLY</plasmid>
    </source>
</reference>
<feature type="transmembrane region" description="Helical" evidence="1">
    <location>
        <begin position="30"/>
        <end position="56"/>
    </location>
</feature>
<keyword evidence="3" id="KW-1185">Reference proteome</keyword>
<geneLocation type="plasmid" evidence="2 3">
    <name>pMGLY</name>
</geneLocation>
<dbReference type="Proteomes" id="UP000425916">
    <property type="component" value="Plasmid pMGLY"/>
</dbReference>
<sequence length="66" mass="7388">MGAKLRRFCYWAGAKVAVLKSRDGISTLELLIILGLATIILGATYFTASSFITPWWNNKIKPQFPQ</sequence>
<evidence type="ECO:0000256" key="1">
    <source>
        <dbReference type="SAM" id="Phobius"/>
    </source>
</evidence>
<dbReference type="EMBL" id="CP046245">
    <property type="protein sequence ID" value="QGP94135.1"/>
    <property type="molecule type" value="Genomic_DNA"/>
</dbReference>
<evidence type="ECO:0000313" key="2">
    <source>
        <dbReference type="EMBL" id="QGP94135.1"/>
    </source>
</evidence>
<name>A0A6I5ZWX7_9FIRM</name>
<keyword evidence="1" id="KW-0812">Transmembrane</keyword>
<keyword evidence="1" id="KW-1133">Transmembrane helix</keyword>
<keyword evidence="2" id="KW-0614">Plasmid</keyword>
<gene>
    <name evidence="2" type="ORF">MGLY_35600</name>
</gene>
<proteinExistence type="predicted"/>
<dbReference type="RefSeq" id="WP_156276676.1">
    <property type="nucleotide sequence ID" value="NZ_CP046245.1"/>
</dbReference>
<accession>A0A6I5ZWX7</accession>
<protein>
    <submittedName>
        <fullName evidence="2">Uncharacterized protein</fullName>
    </submittedName>
</protein>